<dbReference type="STRING" id="1123269.NX02_19885"/>
<keyword evidence="2" id="KW-1185">Reference proteome</keyword>
<evidence type="ECO:0000313" key="1">
    <source>
        <dbReference type="EMBL" id="AHE55636.1"/>
    </source>
</evidence>
<organism evidence="1 2">
    <name type="scientific">Sphingomonas sanxanigenens DSM 19645 = NX02</name>
    <dbReference type="NCBI Taxonomy" id="1123269"/>
    <lineage>
        <taxon>Bacteria</taxon>
        <taxon>Pseudomonadati</taxon>
        <taxon>Pseudomonadota</taxon>
        <taxon>Alphaproteobacteria</taxon>
        <taxon>Sphingomonadales</taxon>
        <taxon>Sphingomonadaceae</taxon>
        <taxon>Sphingomonas</taxon>
    </lineage>
</organism>
<dbReference type="SUPFAM" id="SSF48452">
    <property type="entry name" value="TPR-like"/>
    <property type="match status" value="2"/>
</dbReference>
<dbReference type="OrthoDB" id="7505704at2"/>
<dbReference type="Gene3D" id="1.25.40.10">
    <property type="entry name" value="Tetratricopeptide repeat domain"/>
    <property type="match status" value="2"/>
</dbReference>
<dbReference type="KEGG" id="ssan:NX02_19885"/>
<dbReference type="eggNOG" id="COG0457">
    <property type="taxonomic scope" value="Bacteria"/>
</dbReference>
<reference evidence="1 2" key="1">
    <citation type="submission" date="2013-07" db="EMBL/GenBank/DDBJ databases">
        <title>Completed genome of Sphingomonas sanxanigenens NX02.</title>
        <authorList>
            <person name="Ma T."/>
            <person name="Huang H."/>
            <person name="Wu M."/>
            <person name="Li X."/>
            <person name="Li G."/>
        </authorList>
    </citation>
    <scope>NUCLEOTIDE SEQUENCE [LARGE SCALE GENOMIC DNA]</scope>
    <source>
        <strain evidence="1 2">NX02</strain>
    </source>
</reference>
<dbReference type="InterPro" id="IPR011990">
    <property type="entry name" value="TPR-like_helical_dom_sf"/>
</dbReference>
<dbReference type="HOGENOM" id="CLU_061380_0_0_5"/>
<protein>
    <recommendedName>
        <fullName evidence="3">Tetratricopeptide repeat protein</fullName>
    </recommendedName>
</protein>
<proteinExistence type="predicted"/>
<evidence type="ECO:0000313" key="2">
    <source>
        <dbReference type="Proteomes" id="UP000018851"/>
    </source>
</evidence>
<sequence>MGSGMTTQTAEDPKSRLQRLLGFLDVDPHNERLLADTATAAFDAGELETANQLIGRFNSLGTDDPAMRNLGALVALRTGRHDEAAETFETLLADMPTDAVLRFNLAWAKALIGDHEAVVTLVDEDVVASAPRAAALKVEALHHLDRLEEAITVGQTYAVIVPADADLAAAIATVAMDNDDLELAERFAARAGGSPVGLAAQGALALGAHDPSAAIGLFDRALDRRATLPRAQVGKGLALLSLDRPADAARWLDQGAAAFEDHLGSWIAAGWAHFIAGDAKTARARFDHALLLDETFAESHGALAVLDMTEGQAELARKRADIALRLDRTCLSAALAKSMLAAHAGDPDAATAIRNKALNHPAGPGGETLADAIARMGLRRR</sequence>
<evidence type="ECO:0008006" key="3">
    <source>
        <dbReference type="Google" id="ProtNLM"/>
    </source>
</evidence>
<accession>W0AEV8</accession>
<dbReference type="Pfam" id="PF13432">
    <property type="entry name" value="TPR_16"/>
    <property type="match status" value="2"/>
</dbReference>
<dbReference type="PATRIC" id="fig|1123269.5.peg.3889"/>
<gene>
    <name evidence="1" type="ORF">NX02_19885</name>
</gene>
<name>W0AEV8_9SPHN</name>
<dbReference type="EMBL" id="CP006644">
    <property type="protein sequence ID" value="AHE55636.1"/>
    <property type="molecule type" value="Genomic_DNA"/>
</dbReference>
<dbReference type="AlphaFoldDB" id="W0AEV8"/>
<dbReference type="Proteomes" id="UP000018851">
    <property type="component" value="Chromosome"/>
</dbReference>